<evidence type="ECO:0000313" key="6">
    <source>
        <dbReference type="EMBL" id="XAN07703.1"/>
    </source>
</evidence>
<dbReference type="PANTHER" id="PTHR12714:SF24">
    <property type="entry name" value="SLR1182 PROTEIN"/>
    <property type="match status" value="1"/>
</dbReference>
<sequence length="159" mass="17091">MTAPNTRWWELKVPPVALFAIAGIAQRLLTRRRPLTPGRLMGTGATALAAGGLGGAAVLGFGRSGTTVNPHTPERTVTLVTEGAHALSRNPMYVALAGGLLTHAVWLGSMRALIPAAGFMAVVDALQIRPEERLLTERFGEAYADYRRRVPRWLGPLRS</sequence>
<organism evidence="6 7">
    <name type="scientific">Ammonicoccus fulvus</name>
    <dbReference type="NCBI Taxonomy" id="3138240"/>
    <lineage>
        <taxon>Bacteria</taxon>
        <taxon>Bacillati</taxon>
        <taxon>Actinomycetota</taxon>
        <taxon>Actinomycetes</taxon>
        <taxon>Propionibacteriales</taxon>
        <taxon>Propionibacteriaceae</taxon>
        <taxon>Ammonicoccus</taxon>
    </lineage>
</organism>
<keyword evidence="3 5" id="KW-1133">Transmembrane helix</keyword>
<keyword evidence="6" id="KW-0489">Methyltransferase</keyword>
<evidence type="ECO:0000256" key="2">
    <source>
        <dbReference type="ARBA" id="ARBA00022692"/>
    </source>
</evidence>
<accession>A0ABZ3FNT9</accession>
<protein>
    <submittedName>
        <fullName evidence="6">Isoprenylcysteine carboxylmethyltransferase family protein</fullName>
        <ecNumber evidence="6">2.1.1.100</ecNumber>
        <ecNumber evidence="6">2.1.1.334</ecNumber>
    </submittedName>
</protein>
<dbReference type="GO" id="GO:0032259">
    <property type="term" value="P:methylation"/>
    <property type="evidence" value="ECO:0007669"/>
    <property type="project" value="UniProtKB-KW"/>
</dbReference>
<dbReference type="EC" id="2.1.1.100" evidence="6"/>
<evidence type="ECO:0000256" key="5">
    <source>
        <dbReference type="SAM" id="Phobius"/>
    </source>
</evidence>
<dbReference type="InterPro" id="IPR007318">
    <property type="entry name" value="Phopholipid_MeTrfase"/>
</dbReference>
<comment type="subcellular location">
    <subcellularLocation>
        <location evidence="1">Endomembrane system</location>
        <topology evidence="1">Multi-pass membrane protein</topology>
    </subcellularLocation>
</comment>
<evidence type="ECO:0000256" key="4">
    <source>
        <dbReference type="ARBA" id="ARBA00023136"/>
    </source>
</evidence>
<evidence type="ECO:0000256" key="1">
    <source>
        <dbReference type="ARBA" id="ARBA00004127"/>
    </source>
</evidence>
<dbReference type="GO" id="GO:0004671">
    <property type="term" value="F:protein C-terminal S-isoprenylcysteine carboxyl O-methyltransferase activity"/>
    <property type="evidence" value="ECO:0007669"/>
    <property type="project" value="UniProtKB-EC"/>
</dbReference>
<dbReference type="EC" id="2.1.1.334" evidence="6"/>
<dbReference type="Proteomes" id="UP001442841">
    <property type="component" value="Chromosome"/>
</dbReference>
<feature type="transmembrane region" description="Helical" evidence="5">
    <location>
        <begin position="41"/>
        <end position="61"/>
    </location>
</feature>
<keyword evidence="6" id="KW-0808">Transferase</keyword>
<dbReference type="RefSeq" id="WP_425309158.1">
    <property type="nucleotide sequence ID" value="NZ_CP154795.1"/>
</dbReference>
<name>A0ABZ3FNT9_9ACTN</name>
<dbReference type="PANTHER" id="PTHR12714">
    <property type="entry name" value="PROTEIN-S ISOPRENYLCYSTEINE O-METHYLTRANSFERASE"/>
    <property type="match status" value="1"/>
</dbReference>
<evidence type="ECO:0000313" key="7">
    <source>
        <dbReference type="Proteomes" id="UP001442841"/>
    </source>
</evidence>
<gene>
    <name evidence="6" type="ORF">AADG42_10455</name>
</gene>
<dbReference type="Gene3D" id="1.20.120.1630">
    <property type="match status" value="1"/>
</dbReference>
<dbReference type="EMBL" id="CP154795">
    <property type="protein sequence ID" value="XAN07703.1"/>
    <property type="molecule type" value="Genomic_DNA"/>
</dbReference>
<dbReference type="Pfam" id="PF04191">
    <property type="entry name" value="PEMT"/>
    <property type="match status" value="1"/>
</dbReference>
<feature type="transmembrane region" description="Helical" evidence="5">
    <location>
        <begin position="12"/>
        <end position="29"/>
    </location>
</feature>
<reference evidence="6 7" key="1">
    <citation type="submission" date="2024-04" db="EMBL/GenBank/DDBJ databases">
        <title>Isolation of an actinomycete strain from pig manure.</title>
        <authorList>
            <person name="Gong T."/>
            <person name="Yu Z."/>
            <person name="An M."/>
            <person name="Wei C."/>
            <person name="Yang W."/>
            <person name="Liu L."/>
        </authorList>
    </citation>
    <scope>NUCLEOTIDE SEQUENCE [LARGE SCALE GENOMIC DNA]</scope>
    <source>
        <strain evidence="6 7">ZF39</strain>
    </source>
</reference>
<keyword evidence="4 5" id="KW-0472">Membrane</keyword>
<proteinExistence type="predicted"/>
<keyword evidence="7" id="KW-1185">Reference proteome</keyword>
<evidence type="ECO:0000256" key="3">
    <source>
        <dbReference type="ARBA" id="ARBA00022989"/>
    </source>
</evidence>
<keyword evidence="2 5" id="KW-0812">Transmembrane</keyword>